<evidence type="ECO:0000313" key="4">
    <source>
        <dbReference type="Proteomes" id="UP001326110"/>
    </source>
</evidence>
<dbReference type="GeneID" id="43166011"/>
<dbReference type="Proteomes" id="UP001326110">
    <property type="component" value="Chromosome"/>
</dbReference>
<evidence type="ECO:0000256" key="1">
    <source>
        <dbReference type="SAM" id="MobiDB-lite"/>
    </source>
</evidence>
<feature type="signal peptide" evidence="2">
    <location>
        <begin position="1"/>
        <end position="18"/>
    </location>
</feature>
<organism evidence="3 4">
    <name type="scientific">Duganella zoogloeoides</name>
    <dbReference type="NCBI Taxonomy" id="75659"/>
    <lineage>
        <taxon>Bacteria</taxon>
        <taxon>Pseudomonadati</taxon>
        <taxon>Pseudomonadota</taxon>
        <taxon>Betaproteobacteria</taxon>
        <taxon>Burkholderiales</taxon>
        <taxon>Oxalobacteraceae</taxon>
        <taxon>Telluria group</taxon>
        <taxon>Duganella</taxon>
    </lineage>
</organism>
<keyword evidence="2" id="KW-0732">Signal</keyword>
<keyword evidence="4" id="KW-1185">Reference proteome</keyword>
<feature type="region of interest" description="Disordered" evidence="1">
    <location>
        <begin position="137"/>
        <end position="166"/>
    </location>
</feature>
<dbReference type="RefSeq" id="WP_154820137.1">
    <property type="nucleotide sequence ID" value="NZ_CP140152.1"/>
</dbReference>
<protein>
    <submittedName>
        <fullName evidence="3">Uncharacterized protein</fullName>
    </submittedName>
</protein>
<name>A0ABZ0XZC8_9BURK</name>
<gene>
    <name evidence="3" type="ORF">SR858_02005</name>
</gene>
<dbReference type="EMBL" id="CP140152">
    <property type="protein sequence ID" value="WQH05125.1"/>
    <property type="molecule type" value="Genomic_DNA"/>
</dbReference>
<accession>A0ABZ0XZC8</accession>
<evidence type="ECO:0000313" key="3">
    <source>
        <dbReference type="EMBL" id="WQH05125.1"/>
    </source>
</evidence>
<proteinExistence type="predicted"/>
<reference evidence="3 4" key="1">
    <citation type="submission" date="2023-11" db="EMBL/GenBank/DDBJ databases">
        <title>MicrobeMod: A computational toolkit for identifying prokaryotic methylation and restriction-modification with nanopore sequencing.</title>
        <authorList>
            <person name="Crits-Christoph A."/>
            <person name="Kang S.C."/>
            <person name="Lee H."/>
            <person name="Ostrov N."/>
        </authorList>
    </citation>
    <scope>NUCLEOTIDE SEQUENCE [LARGE SCALE GENOMIC DNA]</scope>
    <source>
        <strain evidence="3 4">ATCC 25935</strain>
    </source>
</reference>
<evidence type="ECO:0000256" key="2">
    <source>
        <dbReference type="SAM" id="SignalP"/>
    </source>
</evidence>
<sequence>MRTIQAGLLALAAGGAMAQAPDQDAAAAAPPPPRPLLLLLQPAPFNHPDKAGAGIGVVDVTLKVPDVQVGADTALLQLPLVLEQGETVAVTLKELTVRDSHGNVPLATRDVKGPDGKLREWTSPREVQGDLVVHYQAPVEPPPPKRRAAAPADATPGPTLPPPATSALRAERGGLAVAGNALVLLPPDGRQYPVSVRWDLSKLGDDAIASSSAGDGDVLLPMGAPSRLWSATFTITLPKRASN</sequence>
<feature type="chain" id="PRO_5045112676" evidence="2">
    <location>
        <begin position="19"/>
        <end position="243"/>
    </location>
</feature>